<evidence type="ECO:0000313" key="4">
    <source>
        <dbReference type="Proteomes" id="UP001179600"/>
    </source>
</evidence>
<dbReference type="GO" id="GO:0006508">
    <property type="term" value="P:proteolysis"/>
    <property type="evidence" value="ECO:0007669"/>
    <property type="project" value="InterPro"/>
</dbReference>
<gene>
    <name evidence="3" type="ORF">PML95_08420</name>
</gene>
<feature type="domain" description="D-alanyl-D-alanine carboxypeptidase-like core" evidence="2">
    <location>
        <begin position="96"/>
        <end position="233"/>
    </location>
</feature>
<dbReference type="PANTHER" id="PTHR34385">
    <property type="entry name" value="D-ALANYL-D-ALANINE CARBOXYPEPTIDASE"/>
    <property type="match status" value="1"/>
</dbReference>
<evidence type="ECO:0000313" key="3">
    <source>
        <dbReference type="EMBL" id="WCG22412.1"/>
    </source>
</evidence>
<feature type="region of interest" description="Disordered" evidence="1">
    <location>
        <begin position="256"/>
        <end position="277"/>
    </location>
</feature>
<organism evidence="3 4">
    <name type="scientific">Vagococcus lutrae</name>
    <dbReference type="NCBI Taxonomy" id="81947"/>
    <lineage>
        <taxon>Bacteria</taxon>
        <taxon>Bacillati</taxon>
        <taxon>Bacillota</taxon>
        <taxon>Bacilli</taxon>
        <taxon>Lactobacillales</taxon>
        <taxon>Enterococcaceae</taxon>
        <taxon>Vagococcus</taxon>
    </lineage>
</organism>
<evidence type="ECO:0000259" key="2">
    <source>
        <dbReference type="Pfam" id="PF02557"/>
    </source>
</evidence>
<dbReference type="GO" id="GO:0008233">
    <property type="term" value="F:peptidase activity"/>
    <property type="evidence" value="ECO:0007669"/>
    <property type="project" value="InterPro"/>
</dbReference>
<sequence length="277" mass="31496">MAKKILAGFVMVLIIVTSIRLFNKESQPAPSTTKTLATERRQSSSDTPTEASEVYDDLPVGSKEDPALILVNHNQPMKENTVLPITIMKNGYEIAEMAFDAYYALEQAAKEAGIDLTVVSAYRSVENQQNVYDNSIQEYMAQGKSEERARKLTDDYIAIPGTSEHHTGLALDVVDQDWYADEKGLEPEFGQTKAGKWLANNVTDYGFIIRYPKEKEEITGIQYEPWHIRYVGKEHAAYMKKYDLTLEQYIERFEEKEKNGTKKSDTKKVEKEGRSSK</sequence>
<dbReference type="AlphaFoldDB" id="A0AAE9XDZ3"/>
<proteinExistence type="predicted"/>
<feature type="region of interest" description="Disordered" evidence="1">
    <location>
        <begin position="27"/>
        <end position="58"/>
    </location>
</feature>
<dbReference type="InterPro" id="IPR052179">
    <property type="entry name" value="DD-CPase-like"/>
</dbReference>
<dbReference type="InterPro" id="IPR009045">
    <property type="entry name" value="Zn_M74/Hedgehog-like"/>
</dbReference>
<accession>A0AAE9XDZ3</accession>
<dbReference type="RefSeq" id="WP_272163238.1">
    <property type="nucleotide sequence ID" value="NZ_CP116507.1"/>
</dbReference>
<dbReference type="Proteomes" id="UP001179600">
    <property type="component" value="Chromosome"/>
</dbReference>
<dbReference type="EMBL" id="CP116507">
    <property type="protein sequence ID" value="WCG22412.1"/>
    <property type="molecule type" value="Genomic_DNA"/>
</dbReference>
<dbReference type="InterPro" id="IPR003709">
    <property type="entry name" value="VanY-like_core_dom"/>
</dbReference>
<dbReference type="Pfam" id="PF02557">
    <property type="entry name" value="VanY"/>
    <property type="match status" value="1"/>
</dbReference>
<name>A0AAE9XDZ3_9ENTE</name>
<dbReference type="SUPFAM" id="SSF55166">
    <property type="entry name" value="Hedgehog/DD-peptidase"/>
    <property type="match status" value="1"/>
</dbReference>
<dbReference type="CDD" id="cd14852">
    <property type="entry name" value="LD-carboxypeptidase"/>
    <property type="match status" value="1"/>
</dbReference>
<protein>
    <submittedName>
        <fullName evidence="3">M15 family metallopeptidase</fullName>
    </submittedName>
</protein>
<feature type="compositionally biased region" description="Polar residues" evidence="1">
    <location>
        <begin position="27"/>
        <end position="36"/>
    </location>
</feature>
<reference evidence="3" key="1">
    <citation type="submission" date="2023-01" db="EMBL/GenBank/DDBJ databases">
        <title>Oxazolidinone resistance genes in florfenicol resistant enterococci from beef cattle and veal calves at slaughter.</title>
        <authorList>
            <person name="Biggel M."/>
        </authorList>
    </citation>
    <scope>NUCLEOTIDE SEQUENCE</scope>
    <source>
        <strain evidence="3">K204-1</strain>
    </source>
</reference>
<evidence type="ECO:0000256" key="1">
    <source>
        <dbReference type="SAM" id="MobiDB-lite"/>
    </source>
</evidence>
<dbReference type="Gene3D" id="3.30.1380.10">
    <property type="match status" value="1"/>
</dbReference>
<dbReference type="PANTHER" id="PTHR34385:SF1">
    <property type="entry name" value="PEPTIDOGLYCAN L-ALANYL-D-GLUTAMATE ENDOPEPTIDASE CWLK"/>
    <property type="match status" value="1"/>
</dbReference>
<dbReference type="InterPro" id="IPR058193">
    <property type="entry name" value="VanY/YodJ_core_dom"/>
</dbReference>